<dbReference type="InterPro" id="IPR036514">
    <property type="entry name" value="SGNH_hydro_sf"/>
</dbReference>
<dbReference type="RefSeq" id="WP_080854094.1">
    <property type="nucleotide sequence ID" value="NZ_LT009776.1"/>
</dbReference>
<comment type="caution">
    <text evidence="1">The sequence shown here is derived from an EMBL/GenBank/DDBJ whole genome shotgun (WGS) entry which is preliminary data.</text>
</comment>
<dbReference type="EMBL" id="FCNP01000033">
    <property type="protein sequence ID" value="CVI58747.1"/>
    <property type="molecule type" value="Genomic_DNA"/>
</dbReference>
<dbReference type="Proteomes" id="UP000192140">
    <property type="component" value="Unassembled WGS sequence"/>
</dbReference>
<dbReference type="SUPFAM" id="SSF52266">
    <property type="entry name" value="SGNH hydrolase"/>
    <property type="match status" value="1"/>
</dbReference>
<organism evidence="1 2">
    <name type="scientific">Agrobacterium deltaense NCPPB 1641</name>
    <dbReference type="NCBI Taxonomy" id="1183425"/>
    <lineage>
        <taxon>Bacteria</taxon>
        <taxon>Pseudomonadati</taxon>
        <taxon>Pseudomonadota</taxon>
        <taxon>Alphaproteobacteria</taxon>
        <taxon>Hyphomicrobiales</taxon>
        <taxon>Rhizobiaceae</taxon>
        <taxon>Rhizobium/Agrobacterium group</taxon>
        <taxon>Agrobacterium</taxon>
    </lineage>
</organism>
<proteinExistence type="predicted"/>
<protein>
    <submittedName>
        <fullName evidence="1">Uncharacterized protein</fullName>
    </submittedName>
</protein>
<sequence>MIGIGVGVSIDGSGKACKGARAFSPLKTKLEAGQDVVIFINADSTGYSDYGPFYKFAVALGDLHDYTVSLYRWAEWDGSASTGPKQYALPVTLRTGTVGTLTVYLAALPGQVAGCMFDGTRRANAIDAIPTPDLCILHHGHNMQAFNTPGGAGTYASGAGVFLGPIGMTEVQWPAVPQLITSQNPWRDDTGYSKVYQAILLVQAAHPTMTLVDTNVQFTSRGKPGALYRDNIHPSDTSANSAGAQLISDTLLAAYQSSKAAAYTTPAWPLISAPNLIDNGGFTDWSGAVPANWSLAGSGTSCTKDIDVKYGAAAYSMALTPSLTVNGQLTYLQKYLSNTEMARIAGKTVDVAILVRGRVTQPRVYASFSVPDQSASPAIRTYVMGDLLNCKDGWMWLVACGIPVVNNPAETWKYLRIFPAFDVVTPSSSDPLNIQRVLVTEGLSPKGLIAA</sequence>
<dbReference type="Gene3D" id="3.40.50.1110">
    <property type="entry name" value="SGNH hydrolase"/>
    <property type="match status" value="1"/>
</dbReference>
<evidence type="ECO:0000313" key="1">
    <source>
        <dbReference type="EMBL" id="CVI58747.1"/>
    </source>
</evidence>
<gene>
    <name evidence="1" type="ORF">AGR7A_Lc120237</name>
</gene>
<dbReference type="GO" id="GO:0016788">
    <property type="term" value="F:hydrolase activity, acting on ester bonds"/>
    <property type="evidence" value="ECO:0007669"/>
    <property type="project" value="UniProtKB-ARBA"/>
</dbReference>
<dbReference type="AlphaFoldDB" id="A0A1S7TWR6"/>
<reference evidence="1" key="1">
    <citation type="submission" date="2016-01" db="EMBL/GenBank/DDBJ databases">
        <authorList>
            <person name="Regsiter A."/>
            <person name="william w."/>
        </authorList>
    </citation>
    <scope>NUCLEOTIDE SEQUENCE</scope>
    <source>
        <strain evidence="1">NCPPB 1641</strain>
    </source>
</reference>
<name>A0A1S7TWR6_9HYPH</name>
<accession>A0A1S7TWR6</accession>
<keyword evidence="2" id="KW-1185">Reference proteome</keyword>
<evidence type="ECO:0000313" key="2">
    <source>
        <dbReference type="Proteomes" id="UP000192140"/>
    </source>
</evidence>